<protein>
    <submittedName>
        <fullName evidence="2">Uncharacterized protein</fullName>
    </submittedName>
</protein>
<feature type="region of interest" description="Disordered" evidence="1">
    <location>
        <begin position="1"/>
        <end position="58"/>
    </location>
</feature>
<accession>A0A328DY19</accession>
<feature type="region of interest" description="Disordered" evidence="1">
    <location>
        <begin position="263"/>
        <end position="295"/>
    </location>
</feature>
<proteinExistence type="predicted"/>
<dbReference type="PANTHER" id="PTHR34546">
    <property type="entry name" value="OS06G0153600 PROTEIN"/>
    <property type="match status" value="1"/>
</dbReference>
<dbReference type="Proteomes" id="UP000249390">
    <property type="component" value="Unassembled WGS sequence"/>
</dbReference>
<organism evidence="2 3">
    <name type="scientific">Cuscuta australis</name>
    <dbReference type="NCBI Taxonomy" id="267555"/>
    <lineage>
        <taxon>Eukaryota</taxon>
        <taxon>Viridiplantae</taxon>
        <taxon>Streptophyta</taxon>
        <taxon>Embryophyta</taxon>
        <taxon>Tracheophyta</taxon>
        <taxon>Spermatophyta</taxon>
        <taxon>Magnoliopsida</taxon>
        <taxon>eudicotyledons</taxon>
        <taxon>Gunneridae</taxon>
        <taxon>Pentapetalae</taxon>
        <taxon>asterids</taxon>
        <taxon>lamiids</taxon>
        <taxon>Solanales</taxon>
        <taxon>Convolvulaceae</taxon>
        <taxon>Cuscuteae</taxon>
        <taxon>Cuscuta</taxon>
        <taxon>Cuscuta subgen. Grammica</taxon>
        <taxon>Cuscuta sect. Cleistogrammica</taxon>
    </lineage>
</organism>
<gene>
    <name evidence="2" type="ORF">DM860_015082</name>
</gene>
<feature type="compositionally biased region" description="Polar residues" evidence="1">
    <location>
        <begin position="24"/>
        <end position="34"/>
    </location>
</feature>
<dbReference type="EMBL" id="NQVE01000093">
    <property type="protein sequence ID" value="RAL49091.1"/>
    <property type="molecule type" value="Genomic_DNA"/>
</dbReference>
<evidence type="ECO:0000313" key="2">
    <source>
        <dbReference type="EMBL" id="RAL49091.1"/>
    </source>
</evidence>
<evidence type="ECO:0000313" key="3">
    <source>
        <dbReference type="Proteomes" id="UP000249390"/>
    </source>
</evidence>
<sequence>MSQANILIPHHPPMDPDNGLDSISLHQTHSSENGSGAPELSPDSGKKWPTIPSPKLPPLNEIGWPSVWLPPKSEPRVLTPEEQARLADDQEQQAALDVVIEFLRNQDVAEEEDDEEYDDEYVDAITYENGDIYDMIEEEDKKRFDFFEKLFEDSQLMEYYEKNCANGEFRCLVCFAVLEKGWKRFKGCTSLVHHCLSIAKTRKRKAHRAYAVSICKALGWDINKLIHSSDKSSDALGNTDNTGKEDLNLFGNKVNLVDDNTGEATVQKNSNNNGKEKKKSGGATESILSEGDTSKHVEVLRSAQDVETPNAKDFLKGLDPAVARVEDYQVDNAPADLKQEKINS</sequence>
<name>A0A328DY19_9ASTE</name>
<evidence type="ECO:0000256" key="1">
    <source>
        <dbReference type="SAM" id="MobiDB-lite"/>
    </source>
</evidence>
<dbReference type="AlphaFoldDB" id="A0A328DY19"/>
<reference evidence="2 3" key="1">
    <citation type="submission" date="2018-06" db="EMBL/GenBank/DDBJ databases">
        <title>The Genome of Cuscuta australis (Dodder) Provides Insight into the Evolution of Plant Parasitism.</title>
        <authorList>
            <person name="Liu H."/>
        </authorList>
    </citation>
    <scope>NUCLEOTIDE SEQUENCE [LARGE SCALE GENOMIC DNA]</scope>
    <source>
        <strain evidence="3">cv. Yunnan</strain>
        <tissue evidence="2">Vines</tissue>
    </source>
</reference>
<keyword evidence="3" id="KW-1185">Reference proteome</keyword>
<dbReference type="PANTHER" id="PTHR34546:SF3">
    <property type="entry name" value="OS06G0153600 PROTEIN"/>
    <property type="match status" value="1"/>
</dbReference>
<comment type="caution">
    <text evidence="2">The sequence shown here is derived from an EMBL/GenBank/DDBJ whole genome shotgun (WGS) entry which is preliminary data.</text>
</comment>